<keyword evidence="9" id="KW-1185">Reference proteome</keyword>
<proteinExistence type="predicted"/>
<feature type="compositionally biased region" description="Low complexity" evidence="6">
    <location>
        <begin position="313"/>
        <end position="328"/>
    </location>
</feature>
<feature type="compositionally biased region" description="Polar residues" evidence="6">
    <location>
        <begin position="19"/>
        <end position="41"/>
    </location>
</feature>
<protein>
    <recommendedName>
        <fullName evidence="1">tRNA (guanine(9)-N(1))-methyltransferase</fullName>
        <ecNumber evidence="1">2.1.1.221</ecNumber>
    </recommendedName>
</protein>
<accession>A0AAD8B296</accession>
<reference evidence="8" key="1">
    <citation type="journal article" date="2023" name="PLoS Negl. Trop. Dis.">
        <title>A genome sequence for Biomphalaria pfeifferi, the major vector snail for the human-infecting parasite Schistosoma mansoni.</title>
        <authorList>
            <person name="Bu L."/>
            <person name="Lu L."/>
            <person name="Laidemitt M.R."/>
            <person name="Zhang S.M."/>
            <person name="Mutuku M."/>
            <person name="Mkoji G."/>
            <person name="Steinauer M."/>
            <person name="Loker E.S."/>
        </authorList>
    </citation>
    <scope>NUCLEOTIDE SEQUENCE</scope>
    <source>
        <strain evidence="8">KasaAsao</strain>
    </source>
</reference>
<evidence type="ECO:0000256" key="3">
    <source>
        <dbReference type="ARBA" id="ARBA00022679"/>
    </source>
</evidence>
<dbReference type="GO" id="GO:0002939">
    <property type="term" value="P:tRNA N1-guanine methylation"/>
    <property type="evidence" value="ECO:0007669"/>
    <property type="project" value="TreeGrafter"/>
</dbReference>
<dbReference type="AlphaFoldDB" id="A0AAD8B296"/>
<dbReference type="PANTHER" id="PTHR13563:SF13">
    <property type="entry name" value="TRNA METHYLTRANSFERASE 10 HOMOLOG A"/>
    <property type="match status" value="1"/>
</dbReference>
<dbReference type="Gene3D" id="3.40.1280.30">
    <property type="match status" value="1"/>
</dbReference>
<organism evidence="8 9">
    <name type="scientific">Biomphalaria pfeifferi</name>
    <name type="common">Bloodfluke planorb</name>
    <name type="synonym">Freshwater snail</name>
    <dbReference type="NCBI Taxonomy" id="112525"/>
    <lineage>
        <taxon>Eukaryota</taxon>
        <taxon>Metazoa</taxon>
        <taxon>Spiralia</taxon>
        <taxon>Lophotrochozoa</taxon>
        <taxon>Mollusca</taxon>
        <taxon>Gastropoda</taxon>
        <taxon>Heterobranchia</taxon>
        <taxon>Euthyneura</taxon>
        <taxon>Panpulmonata</taxon>
        <taxon>Hygrophila</taxon>
        <taxon>Lymnaeoidea</taxon>
        <taxon>Planorbidae</taxon>
        <taxon>Biomphalaria</taxon>
    </lineage>
</organism>
<gene>
    <name evidence="8" type="ORF">Bpfe_024379</name>
</gene>
<feature type="compositionally biased region" description="Basic and acidic residues" evidence="6">
    <location>
        <begin position="42"/>
        <end position="51"/>
    </location>
</feature>
<feature type="region of interest" description="Disordered" evidence="6">
    <location>
        <begin position="74"/>
        <end position="109"/>
    </location>
</feature>
<name>A0AAD8B296_BIOPF</name>
<dbReference type="PROSITE" id="PS51675">
    <property type="entry name" value="SAM_MT_TRM10"/>
    <property type="match status" value="1"/>
</dbReference>
<dbReference type="PANTHER" id="PTHR13563">
    <property type="entry name" value="TRNA (GUANINE-9-) METHYLTRANSFERASE"/>
    <property type="match status" value="1"/>
</dbReference>
<dbReference type="GO" id="GO:0005654">
    <property type="term" value="C:nucleoplasm"/>
    <property type="evidence" value="ECO:0007669"/>
    <property type="project" value="TreeGrafter"/>
</dbReference>
<evidence type="ECO:0000313" key="8">
    <source>
        <dbReference type="EMBL" id="KAK0046192.1"/>
    </source>
</evidence>
<keyword evidence="4" id="KW-0949">S-adenosyl-L-methionine</keyword>
<dbReference type="InterPro" id="IPR038459">
    <property type="entry name" value="MT_TRM10-typ_sf"/>
</dbReference>
<dbReference type="GO" id="GO:0000049">
    <property type="term" value="F:tRNA binding"/>
    <property type="evidence" value="ECO:0007669"/>
    <property type="project" value="TreeGrafter"/>
</dbReference>
<evidence type="ECO:0000256" key="2">
    <source>
        <dbReference type="ARBA" id="ARBA00022603"/>
    </source>
</evidence>
<reference evidence="8" key="2">
    <citation type="submission" date="2023-04" db="EMBL/GenBank/DDBJ databases">
        <authorList>
            <person name="Bu L."/>
            <person name="Lu L."/>
            <person name="Laidemitt M.R."/>
            <person name="Zhang S.M."/>
            <person name="Mutuku M."/>
            <person name="Mkoji G."/>
            <person name="Steinauer M."/>
            <person name="Loker E.S."/>
        </authorList>
    </citation>
    <scope>NUCLEOTIDE SEQUENCE</scope>
    <source>
        <strain evidence="8">KasaAsao</strain>
        <tissue evidence="8">Whole Snail</tissue>
    </source>
</reference>
<comment type="catalytic activity">
    <reaction evidence="5">
        <text>guanosine(9) in tRNA + S-adenosyl-L-methionine = N(1)-methylguanosine(9) in tRNA + S-adenosyl-L-homocysteine + H(+)</text>
        <dbReference type="Rhea" id="RHEA:43156"/>
        <dbReference type="Rhea" id="RHEA-COMP:10367"/>
        <dbReference type="Rhea" id="RHEA-COMP:10368"/>
        <dbReference type="ChEBI" id="CHEBI:15378"/>
        <dbReference type="ChEBI" id="CHEBI:57856"/>
        <dbReference type="ChEBI" id="CHEBI:59789"/>
        <dbReference type="ChEBI" id="CHEBI:73542"/>
        <dbReference type="ChEBI" id="CHEBI:74269"/>
        <dbReference type="EC" id="2.1.1.221"/>
    </reaction>
</comment>
<evidence type="ECO:0000313" key="9">
    <source>
        <dbReference type="Proteomes" id="UP001233172"/>
    </source>
</evidence>
<sequence length="395" mass="44617">MEDNSKEIDLVDETLLHEPQTTLTQESQSAKNESGANTTGGDDQKFEKDGTEPIISKSRLKKQLKREKWLAIKQEKRRASKQKRKERLAEMRKNGEEVGPSRKKLKKNTMKNSSCKIRVVIDLSFDEYMVEKDVNSLSCQIQHSYSSNRRAPNPLQFYLCSLGGKAKQRLDAIGDYRGWDIYKESKSYEELFPKESLVYLSSESPNVLTSLSEDKVYVIGGLVDHNKHKGLCHKLAVEKGIAHAQLPISEYLDMKTRKVLAINHVFSILLKYTECGSWEQAFLSEMPPRMQAHPKTGESHQKEEDTNLRDGSETLLESSSSSQDISESMVQSDFNKFAEMNDNFGKDFSELDQKEEKRVDGNILSSKIIDGDIISEINSAAGIGDGQLCSDTNTS</sequence>
<dbReference type="InterPro" id="IPR007356">
    <property type="entry name" value="tRNA_m1G_MeTrfase_euk"/>
</dbReference>
<comment type="caution">
    <text evidence="8">The sequence shown here is derived from an EMBL/GenBank/DDBJ whole genome shotgun (WGS) entry which is preliminary data.</text>
</comment>
<feature type="domain" description="SAM-dependent MTase TRM10-type" evidence="7">
    <location>
        <begin position="101"/>
        <end position="293"/>
    </location>
</feature>
<feature type="compositionally biased region" description="Basic and acidic residues" evidence="6">
    <location>
        <begin position="87"/>
        <end position="100"/>
    </location>
</feature>
<keyword evidence="3" id="KW-0808">Transferase</keyword>
<feature type="region of interest" description="Disordered" evidence="6">
    <location>
        <begin position="289"/>
        <end position="328"/>
    </location>
</feature>
<feature type="region of interest" description="Disordered" evidence="6">
    <location>
        <begin position="1"/>
        <end position="60"/>
    </location>
</feature>
<evidence type="ECO:0000256" key="5">
    <source>
        <dbReference type="ARBA" id="ARBA00048434"/>
    </source>
</evidence>
<dbReference type="FunFam" id="3.40.1280.30:FF:000001">
    <property type="entry name" value="tRNA methyltransferase 10 homolog A"/>
    <property type="match status" value="1"/>
</dbReference>
<dbReference type="Proteomes" id="UP001233172">
    <property type="component" value="Unassembled WGS sequence"/>
</dbReference>
<keyword evidence="2 8" id="KW-0489">Methyltransferase</keyword>
<dbReference type="GO" id="GO:0052905">
    <property type="term" value="F:tRNA (guanosine(9)-N1)-methyltransferase activity"/>
    <property type="evidence" value="ECO:0007669"/>
    <property type="project" value="UniProtKB-EC"/>
</dbReference>
<feature type="compositionally biased region" description="Basic and acidic residues" evidence="6">
    <location>
        <begin position="295"/>
        <end position="312"/>
    </location>
</feature>
<evidence type="ECO:0000259" key="7">
    <source>
        <dbReference type="PROSITE" id="PS51675"/>
    </source>
</evidence>
<evidence type="ECO:0000256" key="1">
    <source>
        <dbReference type="ARBA" id="ARBA00012797"/>
    </source>
</evidence>
<feature type="compositionally biased region" description="Basic residues" evidence="6">
    <location>
        <begin position="75"/>
        <end position="86"/>
    </location>
</feature>
<evidence type="ECO:0000256" key="6">
    <source>
        <dbReference type="SAM" id="MobiDB-lite"/>
    </source>
</evidence>
<dbReference type="EMBL" id="JASAOG010000169">
    <property type="protein sequence ID" value="KAK0046192.1"/>
    <property type="molecule type" value="Genomic_DNA"/>
</dbReference>
<evidence type="ECO:0000256" key="4">
    <source>
        <dbReference type="ARBA" id="ARBA00022691"/>
    </source>
</evidence>
<dbReference type="EC" id="2.1.1.221" evidence="1"/>
<dbReference type="CDD" id="cd18101">
    <property type="entry name" value="Trm10euk_A"/>
    <property type="match status" value="1"/>
</dbReference>
<dbReference type="InterPro" id="IPR028564">
    <property type="entry name" value="MT_TRM10-typ"/>
</dbReference>